<proteinExistence type="inferred from homology"/>
<evidence type="ECO:0000256" key="4">
    <source>
        <dbReference type="HAMAP-Rule" id="MF_01201"/>
    </source>
</evidence>
<evidence type="ECO:0000256" key="2">
    <source>
        <dbReference type="ARBA" id="ARBA00022898"/>
    </source>
</evidence>
<evidence type="ECO:0000256" key="3">
    <source>
        <dbReference type="ARBA" id="ARBA00023235"/>
    </source>
</evidence>
<protein>
    <recommendedName>
        <fullName evidence="4">Alanine racemase</fullName>
        <ecNumber evidence="4">5.1.1.1</ecNumber>
    </recommendedName>
</protein>
<evidence type="ECO:0000313" key="7">
    <source>
        <dbReference type="EMBL" id="PAV30858.1"/>
    </source>
</evidence>
<dbReference type="HAMAP" id="MF_01201">
    <property type="entry name" value="Ala_racemase"/>
    <property type="match status" value="1"/>
</dbReference>
<name>A0A2A2IHK4_9BACI</name>
<evidence type="ECO:0000259" key="6">
    <source>
        <dbReference type="SMART" id="SM01005"/>
    </source>
</evidence>
<keyword evidence="8" id="KW-1185">Reference proteome</keyword>
<feature type="active site" description="Proton acceptor; specific for D-alanine" evidence="4">
    <location>
        <position position="43"/>
    </location>
</feature>
<dbReference type="OrthoDB" id="9813814at2"/>
<dbReference type="SMART" id="SM01005">
    <property type="entry name" value="Ala_racemase_C"/>
    <property type="match status" value="1"/>
</dbReference>
<comment type="cofactor">
    <cofactor evidence="1 4 5">
        <name>pyridoxal 5'-phosphate</name>
        <dbReference type="ChEBI" id="CHEBI:597326"/>
    </cofactor>
</comment>
<dbReference type="Pfam" id="PF01168">
    <property type="entry name" value="Ala_racemase_N"/>
    <property type="match status" value="1"/>
</dbReference>
<dbReference type="UniPathway" id="UPA00042">
    <property type="reaction ID" value="UER00497"/>
</dbReference>
<comment type="function">
    <text evidence="4">Catalyzes the interconversion of L-alanine and D-alanine. May also act on other amino acids.</text>
</comment>
<dbReference type="EC" id="5.1.1.1" evidence="4"/>
<dbReference type="PANTHER" id="PTHR30511:SF0">
    <property type="entry name" value="ALANINE RACEMASE, CATABOLIC-RELATED"/>
    <property type="match status" value="1"/>
</dbReference>
<sequence>MMYSLTITSHSPTRAEVDLSAFKENLQALKKAAKNSMLLAVIKTNAYGHGIVPIGRKAVDNGAERLGVTTVEEGALLRENGINVPIHILSSIFPERAADIVTYDLTASVSNPQLLNAISQEAVHQKKNASVHLKIDTGLHRFGIEPERAVDFCNSCYHLPGLIWEGIYTHFSSADEADWVTTEKQYALFMETVSKLEGQRFTFPIRHAGGSTITIERSDMHLDMVRPGIALFGFHPASRQQNLISLKPVMKLKSKLLHVRELPPKTAVGYGGSYVTDTTKKIAVVPIGFGDGYQRGLSNKGEMLVRGKRAQIVGNISLDQTLIDVTHIPNVTVGDEVVLLGKQKDEEITARDLADWMDSIVDEVLASLMERIRRVYV</sequence>
<dbReference type="SUPFAM" id="SSF51419">
    <property type="entry name" value="PLP-binding barrel"/>
    <property type="match status" value="1"/>
</dbReference>
<gene>
    <name evidence="7" type="primary">alr</name>
    <name evidence="7" type="ORF">CIL05_03825</name>
</gene>
<dbReference type="InterPro" id="IPR011079">
    <property type="entry name" value="Ala_racemase_C"/>
</dbReference>
<keyword evidence="2 4" id="KW-0663">Pyridoxal phosphate</keyword>
<evidence type="ECO:0000313" key="8">
    <source>
        <dbReference type="Proteomes" id="UP000218887"/>
    </source>
</evidence>
<dbReference type="InterPro" id="IPR001608">
    <property type="entry name" value="Ala_racemase_N"/>
</dbReference>
<comment type="caution">
    <text evidence="4">Lacks conserved residue(s) required for the propagation of feature annotation.</text>
</comment>
<dbReference type="InterPro" id="IPR029066">
    <property type="entry name" value="PLP-binding_barrel"/>
</dbReference>
<organism evidence="7 8">
    <name type="scientific">Virgibacillus profundi</name>
    <dbReference type="NCBI Taxonomy" id="2024555"/>
    <lineage>
        <taxon>Bacteria</taxon>
        <taxon>Bacillati</taxon>
        <taxon>Bacillota</taxon>
        <taxon>Bacilli</taxon>
        <taxon>Bacillales</taxon>
        <taxon>Bacillaceae</taxon>
        <taxon>Virgibacillus</taxon>
    </lineage>
</organism>
<dbReference type="EMBL" id="NPOA01000002">
    <property type="protein sequence ID" value="PAV30858.1"/>
    <property type="molecule type" value="Genomic_DNA"/>
</dbReference>
<dbReference type="NCBIfam" id="TIGR00492">
    <property type="entry name" value="alr"/>
    <property type="match status" value="1"/>
</dbReference>
<dbReference type="Proteomes" id="UP000218887">
    <property type="component" value="Unassembled WGS sequence"/>
</dbReference>
<dbReference type="CDD" id="cd00430">
    <property type="entry name" value="PLPDE_III_AR"/>
    <property type="match status" value="1"/>
</dbReference>
<comment type="caution">
    <text evidence="7">The sequence shown here is derived from an EMBL/GenBank/DDBJ whole genome shotgun (WGS) entry which is preliminary data.</text>
</comment>
<dbReference type="GO" id="GO:0005829">
    <property type="term" value="C:cytosol"/>
    <property type="evidence" value="ECO:0007669"/>
    <property type="project" value="TreeGrafter"/>
</dbReference>
<dbReference type="FunFam" id="3.20.20.10:FF:000002">
    <property type="entry name" value="Alanine racemase"/>
    <property type="match status" value="1"/>
</dbReference>
<dbReference type="Pfam" id="PF00842">
    <property type="entry name" value="Ala_racemase_C"/>
    <property type="match status" value="1"/>
</dbReference>
<comment type="catalytic activity">
    <reaction evidence="4">
        <text>L-alanine = D-alanine</text>
        <dbReference type="Rhea" id="RHEA:20249"/>
        <dbReference type="ChEBI" id="CHEBI:57416"/>
        <dbReference type="ChEBI" id="CHEBI:57972"/>
        <dbReference type="EC" id="5.1.1.1"/>
    </reaction>
</comment>
<evidence type="ECO:0000256" key="5">
    <source>
        <dbReference type="PIRSR" id="PIRSR600821-50"/>
    </source>
</evidence>
<dbReference type="GO" id="GO:0030632">
    <property type="term" value="P:D-alanine biosynthetic process"/>
    <property type="evidence" value="ECO:0007669"/>
    <property type="project" value="UniProtKB-UniRule"/>
</dbReference>
<accession>A0A2A2IHK4</accession>
<evidence type="ECO:0000256" key="1">
    <source>
        <dbReference type="ARBA" id="ARBA00001933"/>
    </source>
</evidence>
<dbReference type="Gene3D" id="3.20.20.10">
    <property type="entry name" value="Alanine racemase"/>
    <property type="match status" value="1"/>
</dbReference>
<feature type="domain" description="Alanine racemase C-terminal" evidence="6">
    <location>
        <begin position="249"/>
        <end position="377"/>
    </location>
</feature>
<dbReference type="SUPFAM" id="SSF50621">
    <property type="entry name" value="Alanine racemase C-terminal domain-like"/>
    <property type="match status" value="1"/>
</dbReference>
<dbReference type="GO" id="GO:0030170">
    <property type="term" value="F:pyridoxal phosphate binding"/>
    <property type="evidence" value="ECO:0007669"/>
    <property type="project" value="UniProtKB-UniRule"/>
</dbReference>
<dbReference type="Gene3D" id="2.40.37.10">
    <property type="entry name" value="Lyase, Ornithine Decarboxylase, Chain A, domain 1"/>
    <property type="match status" value="1"/>
</dbReference>
<feature type="binding site" evidence="4">
    <location>
        <position position="141"/>
    </location>
    <ligand>
        <name>substrate</name>
    </ligand>
</feature>
<dbReference type="InterPro" id="IPR000821">
    <property type="entry name" value="Ala_racemase"/>
</dbReference>
<comment type="pathway">
    <text evidence="4">Amino-acid biosynthesis; D-alanine biosynthesis; D-alanine from L-alanine: step 1/1.</text>
</comment>
<dbReference type="InterPro" id="IPR009006">
    <property type="entry name" value="Ala_racemase/Decarboxylase_C"/>
</dbReference>
<reference evidence="7 8" key="1">
    <citation type="submission" date="2017-08" db="EMBL/GenBank/DDBJ databases">
        <title>Virgibacillus indicus sp. nov. and Virgibacillus profoundi sp. nov, two moderately halophilic bacteria isolated from marine sediment by using the Microfluidic Streak Plate.</title>
        <authorList>
            <person name="Xu B."/>
            <person name="Hu B."/>
            <person name="Wang J."/>
            <person name="Zhu Y."/>
            <person name="Huang L."/>
            <person name="Du W."/>
            <person name="Huang Y."/>
        </authorList>
    </citation>
    <scope>NUCLEOTIDE SEQUENCE [LARGE SCALE GENOMIC DNA]</scope>
    <source>
        <strain evidence="7 8">IO3-P3-H5</strain>
    </source>
</reference>
<dbReference type="AlphaFoldDB" id="A0A2A2IHK4"/>
<dbReference type="PRINTS" id="PR00992">
    <property type="entry name" value="ALARACEMASE"/>
</dbReference>
<keyword evidence="3 4" id="KW-0413">Isomerase</keyword>
<dbReference type="PANTHER" id="PTHR30511">
    <property type="entry name" value="ALANINE RACEMASE"/>
    <property type="match status" value="1"/>
</dbReference>
<feature type="modified residue" description="N6-(pyridoxal phosphate)lysine" evidence="4 5">
    <location>
        <position position="43"/>
    </location>
</feature>
<dbReference type="GO" id="GO:0008784">
    <property type="term" value="F:alanine racemase activity"/>
    <property type="evidence" value="ECO:0007669"/>
    <property type="project" value="UniProtKB-UniRule"/>
</dbReference>
<feature type="active site" description="Proton acceptor; specific for L-alanine" evidence="4">
    <location>
        <position position="270"/>
    </location>
</feature>
<comment type="similarity">
    <text evidence="4">Belongs to the alanine racemase family.</text>
</comment>